<keyword evidence="3" id="KW-1185">Reference proteome</keyword>
<protein>
    <submittedName>
        <fullName evidence="2">Uncharacterized protein</fullName>
    </submittedName>
</protein>
<gene>
    <name evidence="2" type="ORF">PAPYR_4787</name>
</gene>
<proteinExistence type="predicted"/>
<dbReference type="Proteomes" id="UP001141327">
    <property type="component" value="Unassembled WGS sequence"/>
</dbReference>
<accession>A0ABQ8UJ64</accession>
<reference evidence="2" key="1">
    <citation type="journal article" date="2022" name="bioRxiv">
        <title>Genomics of Preaxostyla Flagellates Illuminates Evolutionary Transitions and the Path Towards Mitochondrial Loss.</title>
        <authorList>
            <person name="Novak L.V.F."/>
            <person name="Treitli S.C."/>
            <person name="Pyrih J."/>
            <person name="Halakuc P."/>
            <person name="Pipaliya S.V."/>
            <person name="Vacek V."/>
            <person name="Brzon O."/>
            <person name="Soukal P."/>
            <person name="Eme L."/>
            <person name="Dacks J.B."/>
            <person name="Karnkowska A."/>
            <person name="Elias M."/>
            <person name="Hampl V."/>
        </authorList>
    </citation>
    <scope>NUCLEOTIDE SEQUENCE</scope>
    <source>
        <strain evidence="2">RCP-MX</strain>
    </source>
</reference>
<organism evidence="2 3">
    <name type="scientific">Paratrimastix pyriformis</name>
    <dbReference type="NCBI Taxonomy" id="342808"/>
    <lineage>
        <taxon>Eukaryota</taxon>
        <taxon>Metamonada</taxon>
        <taxon>Preaxostyla</taxon>
        <taxon>Paratrimastigidae</taxon>
        <taxon>Paratrimastix</taxon>
    </lineage>
</organism>
<feature type="region of interest" description="Disordered" evidence="1">
    <location>
        <begin position="313"/>
        <end position="337"/>
    </location>
</feature>
<comment type="caution">
    <text evidence="2">The sequence shown here is derived from an EMBL/GenBank/DDBJ whole genome shotgun (WGS) entry which is preliminary data.</text>
</comment>
<dbReference type="EMBL" id="JAPMOS010000021">
    <property type="protein sequence ID" value="KAJ4459253.1"/>
    <property type="molecule type" value="Genomic_DNA"/>
</dbReference>
<evidence type="ECO:0000313" key="2">
    <source>
        <dbReference type="EMBL" id="KAJ4459253.1"/>
    </source>
</evidence>
<evidence type="ECO:0000313" key="3">
    <source>
        <dbReference type="Proteomes" id="UP001141327"/>
    </source>
</evidence>
<evidence type="ECO:0000256" key="1">
    <source>
        <dbReference type="SAM" id="MobiDB-lite"/>
    </source>
</evidence>
<name>A0ABQ8UJ64_9EUKA</name>
<sequence length="337" mass="38114">MDFSTNQYRVRPVKEGPIWTDMVLREEFSTAEDEESERAFHQVTKFLEPQYQQQTARNVAHRCVDGRSKHTFYGTLGGDFCDFLLCLSVIEEVSGIQFTEDAIARTLVDYLQATEQPFYWHSDKTAMEMLRQVAGLLPKDFCALSSVNPWYHTRLMSAMLSSSACVGCHHLRAILEHTEEFRVRPQLVYGLMTGYLRLYWDPKNPLSGRLIFEVLEGDHNEEALILLRDAGCPPLCPTGLERHSYMVYHMARADTSRAAMATALLTHCQASLGLPTAPDRAAILDGIAARATLHCRLMLQYCHGVPHYQVQKNSGSTPPAGLYLRAGQRRPELEGDM</sequence>